<accession>L7FMA9</accession>
<evidence type="ECO:0000313" key="2">
    <source>
        <dbReference type="Proteomes" id="UP000014680"/>
    </source>
</evidence>
<sequence length="672" mass="78070">MVKLEPIYLANVVLYLDSTTTFRNFTKISKQTIIAISMLHINPLKVLRYIPFLLHYIPNLETYEGNLMEAQNEITKDLFDQISWIDGSKFLFQMHFLKEEFAWKISALKINPSDLTNLCQLRQIRKVVFQGTIDFGQLEKIIEKYKLMTLKNVIVYLEDITELYLEKCIEFCAKNKEIFVGIAAKRSAISKEAFERKVVRNLKCVLFDFDKKIEIYNSPVLISKPENIKLKYDVLDSNVLAQIENETKNKNIETLHVDVALNSMDNISLFDIKAKRFELSVTSGKSLKFTNCKSPSDICVTTINCPINLNSLLSIKSLERVEVKGNYVLEKTTKEHFLVQFPHPLKSFVFHTKFPPNTNLDYSNSFKTLQKIELITPKEEIDLCNCCELKEIGITSISKTKCVLTLPYTKYTTPIYRYKHEWLYGSFKKTLFFKSETAKLEVTNVGFFTEIDIEGNIDKLDMRECANCQKLRLLSTAKETVVMPPTCYNYRSLFICSDNYPYILFNNRLNYIYVAKNLEICGNVKFNCKIGVEEIAFCVDEDTNLLIDSVFIEQITLLGLRRRRITERYTKNVETNKQLSDEVFEVAKNNTNIRIGKYKTAITKKTSDLNLYATLLRKKSKDSVSVKPQKDHKNKTIQITKSSHIQELLDDENYEDDFDDFEDEDDKDIKSN</sequence>
<dbReference type="AlphaFoldDB" id="L7FMA9"/>
<proteinExistence type="predicted"/>
<organism evidence="1 2">
    <name type="scientific">Entamoeba invadens IP1</name>
    <dbReference type="NCBI Taxonomy" id="370355"/>
    <lineage>
        <taxon>Eukaryota</taxon>
        <taxon>Amoebozoa</taxon>
        <taxon>Evosea</taxon>
        <taxon>Archamoebae</taxon>
        <taxon>Mastigamoebida</taxon>
        <taxon>Entamoebidae</taxon>
        <taxon>Entamoeba</taxon>
    </lineage>
</organism>
<dbReference type="RefSeq" id="XP_004255384.1">
    <property type="nucleotide sequence ID" value="XM_004255336.1"/>
</dbReference>
<dbReference type="Proteomes" id="UP000014680">
    <property type="component" value="Unassembled WGS sequence"/>
</dbReference>
<dbReference type="VEuPathDB" id="AmoebaDB:EIN_459840"/>
<gene>
    <name evidence="1" type="ORF">EIN_459840</name>
</gene>
<protein>
    <submittedName>
        <fullName evidence="1">Uncharacterized protein</fullName>
    </submittedName>
</protein>
<dbReference type="EMBL" id="KB206733">
    <property type="protein sequence ID" value="ELP88613.1"/>
    <property type="molecule type" value="Genomic_DNA"/>
</dbReference>
<evidence type="ECO:0000313" key="1">
    <source>
        <dbReference type="EMBL" id="ELP88613.1"/>
    </source>
</evidence>
<dbReference type="GeneID" id="14887599"/>
<name>L7FMA9_ENTIV</name>
<reference evidence="1 2" key="1">
    <citation type="submission" date="2012-10" db="EMBL/GenBank/DDBJ databases">
        <authorList>
            <person name="Zafar N."/>
            <person name="Inman J."/>
            <person name="Hall N."/>
            <person name="Lorenzi H."/>
            <person name="Caler E."/>
        </authorList>
    </citation>
    <scope>NUCLEOTIDE SEQUENCE [LARGE SCALE GENOMIC DNA]</scope>
    <source>
        <strain evidence="1 2">IP1</strain>
    </source>
</reference>
<keyword evidence="2" id="KW-1185">Reference proteome</keyword>
<dbReference type="KEGG" id="eiv:EIN_459840"/>
<dbReference type="OrthoDB" id="27322at2759"/>